<dbReference type="EMBL" id="CVRI01000043">
    <property type="protein sequence ID" value="CRK96161.1"/>
    <property type="molecule type" value="Genomic_DNA"/>
</dbReference>
<sequence>MKKVRRDEELLEAKDKKYNAKCLIGNWSSEKLQQDEKVKQFLEKRERGELLVQQTKRVYETFLAPVQLSAPTTYVSFDQAIQLIAFDMPNIHSTTNGVPWALSVVVNEPHINRCQEIDQHCEITCAPSPQPAVRNTFIIRKPLTQQQRQNNVNDATNTKITADNVSDYNYLKYGQDFMLQCYEFKQPETSLMLYSSSKNPIAHNQAEFVFKMNGEMKQSVRLAMQRANFNAKNFSDEYFTNDTIPSKYFHWRLYHAHPEMRYETIGENIPVRLFILLISNYLSMLTHIR</sequence>
<protein>
    <submittedName>
        <fullName evidence="1">CLUMA_CG009590, isoform A</fullName>
    </submittedName>
</protein>
<dbReference type="OrthoDB" id="2126411at2759"/>
<name>A0A1J1ICJ6_9DIPT</name>
<organism evidence="1 2">
    <name type="scientific">Clunio marinus</name>
    <dbReference type="NCBI Taxonomy" id="568069"/>
    <lineage>
        <taxon>Eukaryota</taxon>
        <taxon>Metazoa</taxon>
        <taxon>Ecdysozoa</taxon>
        <taxon>Arthropoda</taxon>
        <taxon>Hexapoda</taxon>
        <taxon>Insecta</taxon>
        <taxon>Pterygota</taxon>
        <taxon>Neoptera</taxon>
        <taxon>Endopterygota</taxon>
        <taxon>Diptera</taxon>
        <taxon>Nematocera</taxon>
        <taxon>Chironomoidea</taxon>
        <taxon>Chironomidae</taxon>
        <taxon>Clunio</taxon>
    </lineage>
</organism>
<reference evidence="1 2" key="1">
    <citation type="submission" date="2015-04" db="EMBL/GenBank/DDBJ databases">
        <authorList>
            <person name="Syromyatnikov M.Y."/>
            <person name="Popov V.N."/>
        </authorList>
    </citation>
    <scope>NUCLEOTIDE SEQUENCE [LARGE SCALE GENOMIC DNA]</scope>
</reference>
<dbReference type="AlphaFoldDB" id="A0A1J1ICJ6"/>
<accession>A0A1J1ICJ6</accession>
<gene>
    <name evidence="1" type="ORF">CLUMA_CG009590</name>
</gene>
<dbReference type="PANTHER" id="PTHR24274">
    <property type="entry name" value="CILIA- AND FLAGELLA-ASSOCIATED PROTEIN 161"/>
    <property type="match status" value="1"/>
</dbReference>
<dbReference type="STRING" id="568069.A0A1J1ICJ6"/>
<keyword evidence="2" id="KW-1185">Reference proteome</keyword>
<proteinExistence type="predicted"/>
<dbReference type="Proteomes" id="UP000183832">
    <property type="component" value="Unassembled WGS sequence"/>
</dbReference>
<evidence type="ECO:0000313" key="1">
    <source>
        <dbReference type="EMBL" id="CRK96161.1"/>
    </source>
</evidence>
<dbReference type="PANTHER" id="PTHR24274:SF1">
    <property type="entry name" value="CILIA- AND FLAGELLA-ASSOCIATED PROTEIN 161"/>
    <property type="match status" value="1"/>
</dbReference>
<dbReference type="GO" id="GO:0060271">
    <property type="term" value="P:cilium assembly"/>
    <property type="evidence" value="ECO:0007669"/>
    <property type="project" value="TreeGrafter"/>
</dbReference>
<evidence type="ECO:0000313" key="2">
    <source>
        <dbReference type="Proteomes" id="UP000183832"/>
    </source>
</evidence>
<dbReference type="InterPro" id="IPR055325">
    <property type="entry name" value="CF161"/>
</dbReference>
<dbReference type="Pfam" id="PF24569">
    <property type="entry name" value="CFAP161"/>
    <property type="match status" value="1"/>
</dbReference>
<dbReference type="GO" id="GO:0031514">
    <property type="term" value="C:motile cilium"/>
    <property type="evidence" value="ECO:0007669"/>
    <property type="project" value="TreeGrafter"/>
</dbReference>